<proteinExistence type="predicted"/>
<gene>
    <name evidence="2" type="ORF">EZ444_04070</name>
</gene>
<feature type="chain" id="PRO_5020746045" evidence="1">
    <location>
        <begin position="20"/>
        <end position="92"/>
    </location>
</feature>
<protein>
    <submittedName>
        <fullName evidence="2">Uncharacterized protein</fullName>
    </submittedName>
</protein>
<accession>A0A4R0NEB0</accession>
<comment type="caution">
    <text evidence="2">The sequence shown here is derived from an EMBL/GenBank/DDBJ whole genome shotgun (WGS) entry which is preliminary data.</text>
</comment>
<dbReference type="RefSeq" id="WP_131607451.1">
    <property type="nucleotide sequence ID" value="NZ_SJSM01000002.1"/>
</dbReference>
<keyword evidence="3" id="KW-1185">Reference proteome</keyword>
<dbReference type="Proteomes" id="UP000291117">
    <property type="component" value="Unassembled WGS sequence"/>
</dbReference>
<evidence type="ECO:0000313" key="2">
    <source>
        <dbReference type="EMBL" id="TCC98468.1"/>
    </source>
</evidence>
<evidence type="ECO:0000313" key="3">
    <source>
        <dbReference type="Proteomes" id="UP000291117"/>
    </source>
</evidence>
<name>A0A4R0NEB0_9SPHI</name>
<dbReference type="EMBL" id="SJSM01000002">
    <property type="protein sequence ID" value="TCC98468.1"/>
    <property type="molecule type" value="Genomic_DNA"/>
</dbReference>
<dbReference type="AlphaFoldDB" id="A0A4R0NEB0"/>
<evidence type="ECO:0000256" key="1">
    <source>
        <dbReference type="SAM" id="SignalP"/>
    </source>
</evidence>
<organism evidence="2 3">
    <name type="scientific">Pedobacter hiemivivus</name>
    <dbReference type="NCBI Taxonomy" id="2530454"/>
    <lineage>
        <taxon>Bacteria</taxon>
        <taxon>Pseudomonadati</taxon>
        <taxon>Bacteroidota</taxon>
        <taxon>Sphingobacteriia</taxon>
        <taxon>Sphingobacteriales</taxon>
        <taxon>Sphingobacteriaceae</taxon>
        <taxon>Pedobacter</taxon>
    </lineage>
</organism>
<reference evidence="2 3" key="1">
    <citation type="submission" date="2019-02" db="EMBL/GenBank/DDBJ databases">
        <title>Pedobacter sp. RP-3-8 sp. nov., isolated from Arctic soil.</title>
        <authorList>
            <person name="Dahal R.H."/>
        </authorList>
    </citation>
    <scope>NUCLEOTIDE SEQUENCE [LARGE SCALE GENOMIC DNA]</scope>
    <source>
        <strain evidence="2 3">RP-3-8</strain>
    </source>
</reference>
<feature type="signal peptide" evidence="1">
    <location>
        <begin position="1"/>
        <end position="19"/>
    </location>
</feature>
<keyword evidence="1" id="KW-0732">Signal</keyword>
<sequence>MKRLFIGLVVAATAMGTSAFTEKADARLVDGFIIERNLAGDYPYILGSFTCSGSGDPCSFTTVGDYELPANGIIPAADLDPANLTWTNNQTF</sequence>